<proteinExistence type="predicted"/>
<evidence type="ECO:0000256" key="1">
    <source>
        <dbReference type="SAM" id="MobiDB-lite"/>
    </source>
</evidence>
<accession>A0AAW1TMP4</accession>
<gene>
    <name evidence="2" type="ORF">WA026_006020</name>
</gene>
<sequence>MAHTKDDNKINPLQCCHSNNSLTSVATDDENNSFGGDKQPVSLKDRSEEIVNNNNVFHLLEQDEKYHFPKRQAVDVRFENITFQASTWSVTKFKRGEYINLNQINVK</sequence>
<evidence type="ECO:0000313" key="2">
    <source>
        <dbReference type="EMBL" id="KAK9869923.1"/>
    </source>
</evidence>
<dbReference type="Proteomes" id="UP001431783">
    <property type="component" value="Unassembled WGS sequence"/>
</dbReference>
<reference evidence="2 3" key="1">
    <citation type="submission" date="2023-03" db="EMBL/GenBank/DDBJ databases">
        <title>Genome insight into feeding habits of ladybird beetles.</title>
        <authorList>
            <person name="Li H.-S."/>
            <person name="Huang Y.-H."/>
            <person name="Pang H."/>
        </authorList>
    </citation>
    <scope>NUCLEOTIDE SEQUENCE [LARGE SCALE GENOMIC DNA]</scope>
    <source>
        <strain evidence="2">SYSU_2023b</strain>
        <tissue evidence="2">Whole body</tissue>
    </source>
</reference>
<dbReference type="EMBL" id="JARQZJ010000002">
    <property type="protein sequence ID" value="KAK9869923.1"/>
    <property type="molecule type" value="Genomic_DNA"/>
</dbReference>
<feature type="region of interest" description="Disordered" evidence="1">
    <location>
        <begin position="21"/>
        <end position="41"/>
    </location>
</feature>
<name>A0AAW1TMP4_9CUCU</name>
<keyword evidence="3" id="KW-1185">Reference proteome</keyword>
<protein>
    <submittedName>
        <fullName evidence="2">Uncharacterized protein</fullName>
    </submittedName>
</protein>
<dbReference type="AlphaFoldDB" id="A0AAW1TMP4"/>
<organism evidence="2 3">
    <name type="scientific">Henosepilachna vigintioctopunctata</name>
    <dbReference type="NCBI Taxonomy" id="420089"/>
    <lineage>
        <taxon>Eukaryota</taxon>
        <taxon>Metazoa</taxon>
        <taxon>Ecdysozoa</taxon>
        <taxon>Arthropoda</taxon>
        <taxon>Hexapoda</taxon>
        <taxon>Insecta</taxon>
        <taxon>Pterygota</taxon>
        <taxon>Neoptera</taxon>
        <taxon>Endopterygota</taxon>
        <taxon>Coleoptera</taxon>
        <taxon>Polyphaga</taxon>
        <taxon>Cucujiformia</taxon>
        <taxon>Coccinelloidea</taxon>
        <taxon>Coccinellidae</taxon>
        <taxon>Epilachninae</taxon>
        <taxon>Epilachnini</taxon>
        <taxon>Henosepilachna</taxon>
    </lineage>
</organism>
<comment type="caution">
    <text evidence="2">The sequence shown here is derived from an EMBL/GenBank/DDBJ whole genome shotgun (WGS) entry which is preliminary data.</text>
</comment>
<evidence type="ECO:0000313" key="3">
    <source>
        <dbReference type="Proteomes" id="UP001431783"/>
    </source>
</evidence>